<proteinExistence type="predicted"/>
<keyword evidence="2" id="KW-1133">Transmembrane helix</keyword>
<dbReference type="Proteomes" id="UP000244005">
    <property type="component" value="Unassembled WGS sequence"/>
</dbReference>
<accession>A0A2R6XMI6</accession>
<reference evidence="4" key="1">
    <citation type="journal article" date="2017" name="Cell">
        <title>Insights into land plant evolution garnered from the Marchantia polymorpha genome.</title>
        <authorList>
            <person name="Bowman J.L."/>
            <person name="Kohchi T."/>
            <person name="Yamato K.T."/>
            <person name="Jenkins J."/>
            <person name="Shu S."/>
            <person name="Ishizaki K."/>
            <person name="Yamaoka S."/>
            <person name="Nishihama R."/>
            <person name="Nakamura Y."/>
            <person name="Berger F."/>
            <person name="Adam C."/>
            <person name="Aki S.S."/>
            <person name="Althoff F."/>
            <person name="Araki T."/>
            <person name="Arteaga-Vazquez M.A."/>
            <person name="Balasubrmanian S."/>
            <person name="Barry K."/>
            <person name="Bauer D."/>
            <person name="Boehm C.R."/>
            <person name="Briginshaw L."/>
            <person name="Caballero-Perez J."/>
            <person name="Catarino B."/>
            <person name="Chen F."/>
            <person name="Chiyoda S."/>
            <person name="Chovatia M."/>
            <person name="Davies K.M."/>
            <person name="Delmans M."/>
            <person name="Demura T."/>
            <person name="Dierschke T."/>
            <person name="Dolan L."/>
            <person name="Dorantes-Acosta A.E."/>
            <person name="Eklund D.M."/>
            <person name="Florent S.N."/>
            <person name="Flores-Sandoval E."/>
            <person name="Fujiyama A."/>
            <person name="Fukuzawa H."/>
            <person name="Galik B."/>
            <person name="Grimanelli D."/>
            <person name="Grimwood J."/>
            <person name="Grossniklaus U."/>
            <person name="Hamada T."/>
            <person name="Haseloff J."/>
            <person name="Hetherington A.J."/>
            <person name="Higo A."/>
            <person name="Hirakawa Y."/>
            <person name="Hundley H.N."/>
            <person name="Ikeda Y."/>
            <person name="Inoue K."/>
            <person name="Inoue S.I."/>
            <person name="Ishida S."/>
            <person name="Jia Q."/>
            <person name="Kakita M."/>
            <person name="Kanazawa T."/>
            <person name="Kawai Y."/>
            <person name="Kawashima T."/>
            <person name="Kennedy M."/>
            <person name="Kinose K."/>
            <person name="Kinoshita T."/>
            <person name="Kohara Y."/>
            <person name="Koide E."/>
            <person name="Komatsu K."/>
            <person name="Kopischke S."/>
            <person name="Kubo M."/>
            <person name="Kyozuka J."/>
            <person name="Lagercrantz U."/>
            <person name="Lin S.S."/>
            <person name="Lindquist E."/>
            <person name="Lipzen A.M."/>
            <person name="Lu C.W."/>
            <person name="De Luna E."/>
            <person name="Martienssen R.A."/>
            <person name="Minamino N."/>
            <person name="Mizutani M."/>
            <person name="Mizutani M."/>
            <person name="Mochizuki N."/>
            <person name="Monte I."/>
            <person name="Mosher R."/>
            <person name="Nagasaki H."/>
            <person name="Nakagami H."/>
            <person name="Naramoto S."/>
            <person name="Nishitani K."/>
            <person name="Ohtani M."/>
            <person name="Okamoto T."/>
            <person name="Okumura M."/>
            <person name="Phillips J."/>
            <person name="Pollak B."/>
            <person name="Reinders A."/>
            <person name="Rovekamp M."/>
            <person name="Sano R."/>
            <person name="Sawa S."/>
            <person name="Schmid M.W."/>
            <person name="Shirakawa M."/>
            <person name="Solano R."/>
            <person name="Spunde A."/>
            <person name="Suetsugu N."/>
            <person name="Sugano S."/>
            <person name="Sugiyama A."/>
            <person name="Sun R."/>
            <person name="Suzuki Y."/>
            <person name="Takenaka M."/>
            <person name="Takezawa D."/>
            <person name="Tomogane H."/>
            <person name="Tsuzuki M."/>
            <person name="Ueda T."/>
            <person name="Umeda M."/>
            <person name="Ward J.M."/>
            <person name="Watanabe Y."/>
            <person name="Yazaki K."/>
            <person name="Yokoyama R."/>
            <person name="Yoshitake Y."/>
            <person name="Yotsui I."/>
            <person name="Zachgo S."/>
            <person name="Schmutz J."/>
        </authorList>
    </citation>
    <scope>NUCLEOTIDE SEQUENCE [LARGE SCALE GENOMIC DNA]</scope>
    <source>
        <strain evidence="4">Tak-1</strain>
    </source>
</reference>
<evidence type="ECO:0000256" key="1">
    <source>
        <dbReference type="SAM" id="MobiDB-lite"/>
    </source>
</evidence>
<gene>
    <name evidence="3" type="ORF">MARPO_0008s0087</name>
</gene>
<dbReference type="EMBL" id="KZ772680">
    <property type="protein sequence ID" value="PTQ47310.1"/>
    <property type="molecule type" value="Genomic_DNA"/>
</dbReference>
<organism evidence="3 4">
    <name type="scientific">Marchantia polymorpha</name>
    <name type="common">Common liverwort</name>
    <name type="synonym">Marchantia aquatica</name>
    <dbReference type="NCBI Taxonomy" id="3197"/>
    <lineage>
        <taxon>Eukaryota</taxon>
        <taxon>Viridiplantae</taxon>
        <taxon>Streptophyta</taxon>
        <taxon>Embryophyta</taxon>
        <taxon>Marchantiophyta</taxon>
        <taxon>Marchantiopsida</taxon>
        <taxon>Marchantiidae</taxon>
        <taxon>Marchantiales</taxon>
        <taxon>Marchantiaceae</taxon>
        <taxon>Marchantia</taxon>
    </lineage>
</organism>
<feature type="transmembrane region" description="Helical" evidence="2">
    <location>
        <begin position="12"/>
        <end position="36"/>
    </location>
</feature>
<keyword evidence="2" id="KW-0812">Transmembrane</keyword>
<evidence type="ECO:0008006" key="5">
    <source>
        <dbReference type="Google" id="ProtNLM"/>
    </source>
</evidence>
<name>A0A2R6XMI6_MARPO</name>
<dbReference type="OrthoDB" id="1647530at2759"/>
<feature type="region of interest" description="Disordered" evidence="1">
    <location>
        <begin position="162"/>
        <end position="196"/>
    </location>
</feature>
<dbReference type="SUPFAM" id="SSF81383">
    <property type="entry name" value="F-box domain"/>
    <property type="match status" value="1"/>
</dbReference>
<dbReference type="PANTHER" id="PTHR48155:SF1">
    <property type="entry name" value="F-BOX DOMAIN-CONTAINING PROTEIN"/>
    <property type="match status" value="1"/>
</dbReference>
<evidence type="ECO:0000313" key="4">
    <source>
        <dbReference type="Proteomes" id="UP000244005"/>
    </source>
</evidence>
<dbReference type="InterPro" id="IPR036047">
    <property type="entry name" value="F-box-like_dom_sf"/>
</dbReference>
<sequence>MLVYSSAKKNLMQACCHVVIYAGFINCTLILFSWAVNSRNILGPYLFAEELYIILGPCLPGGDLMGAYLQIIDGLPDFFTDREEIRYLSECGSGTGGRSFTSTRDIASSLQVAKREATSSGLREMGECSSFWAGQLDDCFDDLRAPSTESLVIQVPAGRKGYSTRAGKMGRKEGDNCGSSSRINHRHVLDSGNGPTFPRIEFSEGKAQESPAFEGDAVCRSVGLCDAGSSGVRNEETSYMVVDVLNKDDASVQTLGVNVLPETEFEASLDVLDADLDDYTERLPDHLLTEVLIRVPVRDWPAAAGVKRRWGHLFRGDGLWHTALMKQWPQAGLTRRWPGPISRGSSKRRFIALHVSGNLFMKEKVDGIDEIAGHVYLFLKEQLESSTPPASYGLLHGTIIDQFLACSKTGDEAHELASIIWVAVFDNLDETENTFHLLMRIAEEWEVFLPYPYTKSNAVQWRLFERLFTDFRDCLSQYNYFDVLTRAKHRFDLIPATWLGY</sequence>
<keyword evidence="4" id="KW-1185">Reference proteome</keyword>
<protein>
    <recommendedName>
        <fullName evidence="5">F-box domain-containing protein</fullName>
    </recommendedName>
</protein>
<keyword evidence="2" id="KW-0472">Membrane</keyword>
<evidence type="ECO:0000256" key="2">
    <source>
        <dbReference type="SAM" id="Phobius"/>
    </source>
</evidence>
<evidence type="ECO:0000313" key="3">
    <source>
        <dbReference type="EMBL" id="PTQ47310.1"/>
    </source>
</evidence>
<dbReference type="PANTHER" id="PTHR48155">
    <property type="entry name" value="OS09G0497600 PROTEIN"/>
    <property type="match status" value="1"/>
</dbReference>
<dbReference type="AlphaFoldDB" id="A0A2R6XMI6"/>